<evidence type="ECO:0000256" key="1">
    <source>
        <dbReference type="ARBA" id="ARBA00004141"/>
    </source>
</evidence>
<proteinExistence type="inferred from homology"/>
<evidence type="ECO:0000313" key="8">
    <source>
        <dbReference type="Proteomes" id="UP000218023"/>
    </source>
</evidence>
<feature type="transmembrane region" description="Helical" evidence="6">
    <location>
        <begin position="200"/>
        <end position="227"/>
    </location>
</feature>
<feature type="transmembrane region" description="Helical" evidence="6">
    <location>
        <begin position="292"/>
        <end position="322"/>
    </location>
</feature>
<organism evidence="7 8">
    <name type="scientific">Paracoccus salipaludis</name>
    <dbReference type="NCBI Taxonomy" id="2032623"/>
    <lineage>
        <taxon>Bacteria</taxon>
        <taxon>Pseudomonadati</taxon>
        <taxon>Pseudomonadota</taxon>
        <taxon>Alphaproteobacteria</taxon>
        <taxon>Rhodobacterales</taxon>
        <taxon>Paracoccaceae</taxon>
        <taxon>Paracoccus</taxon>
    </lineage>
</organism>
<dbReference type="Proteomes" id="UP000218023">
    <property type="component" value="Unassembled WGS sequence"/>
</dbReference>
<gene>
    <name evidence="7" type="ORF">CK240_03495</name>
</gene>
<dbReference type="RefSeq" id="WP_095638944.1">
    <property type="nucleotide sequence ID" value="NZ_NSJZ01000002.1"/>
</dbReference>
<name>A0A2A2GL80_9RHOB</name>
<comment type="similarity">
    <text evidence="2">Belongs to the autoinducer-2 exporter (AI-2E) (TC 2.A.86) family.</text>
</comment>
<feature type="transmembrane region" description="Helical" evidence="6">
    <location>
        <begin position="129"/>
        <end position="158"/>
    </location>
</feature>
<comment type="subcellular location">
    <subcellularLocation>
        <location evidence="1">Membrane</location>
        <topology evidence="1">Multi-pass membrane protein</topology>
    </subcellularLocation>
</comment>
<sequence>MPRAVPAVVFVSLLIVLLAVTAWHLSFVLLLAFLGVLMAVLLRHLALILARHTPLSASAGVLVVALALAVLIVLGVMFLGPRLVGQLQQVADMVPRALAQFEALLRQYSWAQSLLERVPSDEERPSWNVLGMIGGTVSSVIGVLANVVIVVTVAIFLAMDPQLYRRGLLRLIPLDKRPRAAEILDALGQGLWRWLLGQGIAMAAVAVLSGVGLWLIGVPLALALGLIAGLLDFIPYVGPWLGAAPAVLLALAEGPAEAVWTAILFLVIQQVEGNVLMPVIQKRASALPPVLTILAVVAFGVLFGFMGVFLATPLLLVLIILVRMIYVEDVLGDRSDRLDPGKRG</sequence>
<evidence type="ECO:0000256" key="5">
    <source>
        <dbReference type="ARBA" id="ARBA00023136"/>
    </source>
</evidence>
<protein>
    <submittedName>
        <fullName evidence="7">Transporter</fullName>
    </submittedName>
</protein>
<dbReference type="PANTHER" id="PTHR21716">
    <property type="entry name" value="TRANSMEMBRANE PROTEIN"/>
    <property type="match status" value="1"/>
</dbReference>
<evidence type="ECO:0000256" key="3">
    <source>
        <dbReference type="ARBA" id="ARBA00022692"/>
    </source>
</evidence>
<evidence type="ECO:0000256" key="4">
    <source>
        <dbReference type="ARBA" id="ARBA00022989"/>
    </source>
</evidence>
<keyword evidence="4 6" id="KW-1133">Transmembrane helix</keyword>
<feature type="transmembrane region" description="Helical" evidence="6">
    <location>
        <begin position="57"/>
        <end position="79"/>
    </location>
</feature>
<dbReference type="Pfam" id="PF01594">
    <property type="entry name" value="AI-2E_transport"/>
    <property type="match status" value="1"/>
</dbReference>
<dbReference type="InterPro" id="IPR002549">
    <property type="entry name" value="AI-2E-like"/>
</dbReference>
<evidence type="ECO:0000256" key="2">
    <source>
        <dbReference type="ARBA" id="ARBA00009773"/>
    </source>
</evidence>
<dbReference type="PANTHER" id="PTHR21716:SF62">
    <property type="entry name" value="TRANSPORT PROTEIN YDBI-RELATED"/>
    <property type="match status" value="1"/>
</dbReference>
<keyword evidence="3 6" id="KW-0812">Transmembrane</keyword>
<feature type="transmembrane region" description="Helical" evidence="6">
    <location>
        <begin position="29"/>
        <end position="50"/>
    </location>
</feature>
<accession>A0A2A2GL80</accession>
<comment type="caution">
    <text evidence="7">The sequence shown here is derived from an EMBL/GenBank/DDBJ whole genome shotgun (WGS) entry which is preliminary data.</text>
</comment>
<feature type="transmembrane region" description="Helical" evidence="6">
    <location>
        <begin position="259"/>
        <end position="280"/>
    </location>
</feature>
<dbReference type="AlphaFoldDB" id="A0A2A2GL80"/>
<keyword evidence="5 6" id="KW-0472">Membrane</keyword>
<reference evidence="7 8" key="1">
    <citation type="submission" date="2017-09" db="EMBL/GenBank/DDBJ databases">
        <title>Paracoccus alkalisoli sp. nov., isolated from saline alkaline soil.</title>
        <authorList>
            <person name="Dong X."/>
            <person name="Zhang G."/>
        </authorList>
    </citation>
    <scope>NUCLEOTIDE SEQUENCE [LARGE SCALE GENOMIC DNA]</scope>
    <source>
        <strain evidence="7 8">WN007</strain>
    </source>
</reference>
<keyword evidence="8" id="KW-1185">Reference proteome</keyword>
<dbReference type="GO" id="GO:0016020">
    <property type="term" value="C:membrane"/>
    <property type="evidence" value="ECO:0007669"/>
    <property type="project" value="UniProtKB-SubCell"/>
</dbReference>
<dbReference type="OrthoDB" id="5761230at2"/>
<evidence type="ECO:0000313" key="7">
    <source>
        <dbReference type="EMBL" id="PAU98261.1"/>
    </source>
</evidence>
<evidence type="ECO:0000256" key="6">
    <source>
        <dbReference type="SAM" id="Phobius"/>
    </source>
</evidence>
<dbReference type="EMBL" id="NSJZ01000002">
    <property type="protein sequence ID" value="PAU98261.1"/>
    <property type="molecule type" value="Genomic_DNA"/>
</dbReference>
<dbReference type="GO" id="GO:0055085">
    <property type="term" value="P:transmembrane transport"/>
    <property type="evidence" value="ECO:0007669"/>
    <property type="project" value="TreeGrafter"/>
</dbReference>